<organism evidence="5 6">
    <name type="scientific">Desulfuromonas acetoxidans (strain DSM 684 / 11070)</name>
    <dbReference type="NCBI Taxonomy" id="281689"/>
    <lineage>
        <taxon>Bacteria</taxon>
        <taxon>Pseudomonadati</taxon>
        <taxon>Thermodesulfobacteriota</taxon>
        <taxon>Desulfuromonadia</taxon>
        <taxon>Desulfuromonadales</taxon>
        <taxon>Desulfuromonadaceae</taxon>
        <taxon>Desulfuromonas</taxon>
    </lineage>
</organism>
<dbReference type="PANTHER" id="PTHR43567">
    <property type="entry name" value="FLAVOREDOXIN-RELATED-RELATED"/>
    <property type="match status" value="1"/>
</dbReference>
<dbReference type="Gene3D" id="2.30.110.10">
    <property type="entry name" value="Electron Transport, Fmn-binding Protein, Chain A"/>
    <property type="match status" value="1"/>
</dbReference>
<sequence length="222" mass="23866">MKISLGSKAIAVPSPVWVIGSYGSSAQPNIMVASWASICCTTPACVAVSLRASRATYANIVEHQAFTIGIPSRDFLIETDFIGSVSGVLVNKFFATGLTPVRSSVVDAPYVEEFPLIMECSLLHMLEIGSHTQFIGQVMDVKADEEALGENGLPSVEKIKPLIGSAGDRSYYSIGKWLGETPLANNWLADKLFVDEKLVDAPIDEVGSLSQDNPDCLKVRKS</sequence>
<name>Q1K2J2_DESA6</name>
<comment type="caution">
    <text evidence="5">The sequence shown here is derived from an EMBL/GenBank/DDBJ whole genome shotgun (WGS) entry which is preliminary data.</text>
</comment>
<keyword evidence="2" id="KW-0285">Flavoprotein</keyword>
<feature type="domain" description="Flavin reductase like" evidence="4">
    <location>
        <begin position="9"/>
        <end position="153"/>
    </location>
</feature>
<evidence type="ECO:0000256" key="1">
    <source>
        <dbReference type="ARBA" id="ARBA00001917"/>
    </source>
</evidence>
<evidence type="ECO:0000313" key="6">
    <source>
        <dbReference type="Proteomes" id="UP000005695"/>
    </source>
</evidence>
<dbReference type="OrthoDB" id="9794638at2"/>
<protein>
    <submittedName>
        <fullName evidence="5">Flavoredoxin</fullName>
    </submittedName>
</protein>
<dbReference type="InterPro" id="IPR012349">
    <property type="entry name" value="Split_barrel_FMN-bd"/>
</dbReference>
<dbReference type="InterPro" id="IPR002563">
    <property type="entry name" value="Flavin_Rdtase-like_dom"/>
</dbReference>
<evidence type="ECO:0000256" key="2">
    <source>
        <dbReference type="ARBA" id="ARBA00022630"/>
    </source>
</evidence>
<evidence type="ECO:0000256" key="3">
    <source>
        <dbReference type="ARBA" id="ARBA00038054"/>
    </source>
</evidence>
<proteinExistence type="inferred from homology"/>
<dbReference type="InterPro" id="IPR052174">
    <property type="entry name" value="Flavoredoxin"/>
</dbReference>
<dbReference type="SMART" id="SM00903">
    <property type="entry name" value="Flavin_Reduct"/>
    <property type="match status" value="1"/>
</dbReference>
<evidence type="ECO:0000313" key="5">
    <source>
        <dbReference type="EMBL" id="EAT16889.1"/>
    </source>
</evidence>
<dbReference type="SUPFAM" id="SSF50475">
    <property type="entry name" value="FMN-binding split barrel"/>
    <property type="match status" value="1"/>
</dbReference>
<dbReference type="GO" id="GO:0016646">
    <property type="term" value="F:oxidoreductase activity, acting on the CH-NH group of donors, NAD or NADP as acceptor"/>
    <property type="evidence" value="ECO:0007669"/>
    <property type="project" value="UniProtKB-ARBA"/>
</dbReference>
<dbReference type="Proteomes" id="UP000005695">
    <property type="component" value="Unassembled WGS sequence"/>
</dbReference>
<reference evidence="5" key="2">
    <citation type="submission" date="2006-05" db="EMBL/GenBank/DDBJ databases">
        <title>Sequencing of the draft genome and assembly of Desulfuromonas acetoxidans DSM 684.</title>
        <authorList>
            <consortium name="US DOE Joint Genome Institute (JGI-PGF)"/>
            <person name="Copeland A."/>
            <person name="Lucas S."/>
            <person name="Lapidus A."/>
            <person name="Barry K."/>
            <person name="Detter J.C."/>
            <person name="Glavina del Rio T."/>
            <person name="Hammon N."/>
            <person name="Israni S."/>
            <person name="Dalin E."/>
            <person name="Tice H."/>
            <person name="Bruce D."/>
            <person name="Pitluck S."/>
            <person name="Richardson P."/>
        </authorList>
    </citation>
    <scope>NUCLEOTIDE SEQUENCE [LARGE SCALE GENOMIC DNA]</scope>
    <source>
        <strain evidence="5">DSM 684</strain>
    </source>
</reference>
<keyword evidence="6" id="KW-1185">Reference proteome</keyword>
<dbReference type="AlphaFoldDB" id="Q1K2J2"/>
<dbReference type="GO" id="GO:0010181">
    <property type="term" value="F:FMN binding"/>
    <property type="evidence" value="ECO:0007669"/>
    <property type="project" value="InterPro"/>
</dbReference>
<gene>
    <name evidence="5" type="ORF">Dace_2141</name>
</gene>
<comment type="cofactor">
    <cofactor evidence="1">
        <name>FMN</name>
        <dbReference type="ChEBI" id="CHEBI:58210"/>
    </cofactor>
</comment>
<dbReference type="Pfam" id="PF01613">
    <property type="entry name" value="Flavin_Reduct"/>
    <property type="match status" value="1"/>
</dbReference>
<dbReference type="EMBL" id="AAEW02000003">
    <property type="protein sequence ID" value="EAT16889.1"/>
    <property type="molecule type" value="Genomic_DNA"/>
</dbReference>
<dbReference type="PANTHER" id="PTHR43567:SF1">
    <property type="entry name" value="FLAVOREDOXIN"/>
    <property type="match status" value="1"/>
</dbReference>
<dbReference type="RefSeq" id="WP_005998383.1">
    <property type="nucleotide sequence ID" value="NZ_AAEW02000003.1"/>
</dbReference>
<accession>Q1K2J2</accession>
<comment type="similarity">
    <text evidence="3">Belongs to the flavoredoxin family.</text>
</comment>
<reference evidence="5" key="1">
    <citation type="submission" date="2006-05" db="EMBL/GenBank/DDBJ databases">
        <title>Annotation of the draft genome assembly of Desulfuromonas acetoxidans DSM 684.</title>
        <authorList>
            <consortium name="US DOE Joint Genome Institute (JGI-ORNL)"/>
            <person name="Larimer F."/>
            <person name="Land M."/>
            <person name="Hauser L."/>
        </authorList>
    </citation>
    <scope>NUCLEOTIDE SEQUENCE [LARGE SCALE GENOMIC DNA]</scope>
    <source>
        <strain evidence="5">DSM 684</strain>
    </source>
</reference>
<evidence type="ECO:0000259" key="4">
    <source>
        <dbReference type="SMART" id="SM00903"/>
    </source>
</evidence>